<evidence type="ECO:0000313" key="4">
    <source>
        <dbReference type="Proteomes" id="UP000183071"/>
    </source>
</evidence>
<comment type="caution">
    <text evidence="1">The sequence shown here is derived from an EMBL/GenBank/DDBJ whole genome shotgun (WGS) entry which is preliminary data.</text>
</comment>
<gene>
    <name evidence="1" type="ORF">I602_1816</name>
    <name evidence="2" type="ORF">SAMN05444353_1585</name>
</gene>
<evidence type="ECO:0008006" key="5">
    <source>
        <dbReference type="Google" id="ProtNLM"/>
    </source>
</evidence>
<evidence type="ECO:0000313" key="3">
    <source>
        <dbReference type="Proteomes" id="UP000037716"/>
    </source>
</evidence>
<dbReference type="EMBL" id="LGBR01000001">
    <property type="protein sequence ID" value="KOY52256.1"/>
    <property type="molecule type" value="Genomic_DNA"/>
</dbReference>
<dbReference type="Proteomes" id="UP000183071">
    <property type="component" value="Unassembled WGS sequence"/>
</dbReference>
<dbReference type="EMBL" id="FNUE01000002">
    <property type="protein sequence ID" value="SEE42045.1"/>
    <property type="molecule type" value="Genomic_DNA"/>
</dbReference>
<dbReference type="Proteomes" id="UP000037716">
    <property type="component" value="Unassembled WGS sequence"/>
</dbReference>
<dbReference type="RefSeq" id="WP_053974373.1">
    <property type="nucleotide sequence ID" value="NZ_FNUE01000002.1"/>
</dbReference>
<dbReference type="OrthoDB" id="9785180at2"/>
<reference evidence="1 3" key="1">
    <citation type="submission" date="2015-07" db="EMBL/GenBank/DDBJ databases">
        <title>Genome of Polaribacter dokdonenesis DSW-5, isolated from seawater off Dokdo in Korea.</title>
        <authorList>
            <person name="Yoon K."/>
            <person name="Song J.Y."/>
            <person name="Kim J.F."/>
        </authorList>
    </citation>
    <scope>NUCLEOTIDE SEQUENCE [LARGE SCALE GENOMIC DNA]</scope>
    <source>
        <strain evidence="1 3">DSW-5</strain>
    </source>
</reference>
<dbReference type="AlphaFoldDB" id="A0A0M9CH18"/>
<accession>A0A0M9CH18</accession>
<sequence length="282" mass="33215">MKRFLIFVGFLTLFSSCDYLEVQEKEATASEIVAIVNTEKLFREDLRKFLPKNISKEDSTILVKGYINDWAIKQLLLKNAESSSSLEEITNIEALVRDYKQSLLINNYKERLIKQQLDTAIVEQEIAKFYEENKENFKLNEELLKIKYLHLDNNIINKKELTKLFKSDDIEDLEALEKQQLSFKNYQFNDSVWTPLDKVLLKLPFSKENLLNKTKFLEKQDSLGLYLVTIKDVLVRNDTAPLSYIKPTIKQMILHRRKIELIRDIEKILVQDATKNNNLKIY</sequence>
<evidence type="ECO:0000313" key="1">
    <source>
        <dbReference type="EMBL" id="KOY52256.1"/>
    </source>
</evidence>
<dbReference type="PROSITE" id="PS51257">
    <property type="entry name" value="PROKAR_LIPOPROTEIN"/>
    <property type="match status" value="1"/>
</dbReference>
<proteinExistence type="predicted"/>
<protein>
    <recommendedName>
        <fullName evidence="5">Peptidylprolyl isomerase</fullName>
    </recommendedName>
</protein>
<keyword evidence="4" id="KW-1185">Reference proteome</keyword>
<reference evidence="2 4" key="2">
    <citation type="submission" date="2016-10" db="EMBL/GenBank/DDBJ databases">
        <authorList>
            <person name="Varghese N."/>
            <person name="Submissions S."/>
        </authorList>
    </citation>
    <scope>NUCLEOTIDE SEQUENCE [LARGE SCALE GENOMIC DNA]</scope>
    <source>
        <strain evidence="2 4">DSW-5</strain>
    </source>
</reference>
<organism evidence="1 3">
    <name type="scientific">Polaribacter dokdonensis DSW-5</name>
    <dbReference type="NCBI Taxonomy" id="1300348"/>
    <lineage>
        <taxon>Bacteria</taxon>
        <taxon>Pseudomonadati</taxon>
        <taxon>Bacteroidota</taxon>
        <taxon>Flavobacteriia</taxon>
        <taxon>Flavobacteriales</taxon>
        <taxon>Flavobacteriaceae</taxon>
    </lineage>
</organism>
<dbReference type="STRING" id="1300348.I602_1816"/>
<name>A0A0M9CH18_9FLAO</name>
<dbReference type="PATRIC" id="fig|1300348.6.peg.1815"/>
<evidence type="ECO:0000313" key="2">
    <source>
        <dbReference type="EMBL" id="SEE42045.1"/>
    </source>
</evidence>